<feature type="chain" id="PRO_5015610210" evidence="2">
    <location>
        <begin position="39"/>
        <end position="325"/>
    </location>
</feature>
<comment type="caution">
    <text evidence="4">The sequence shown here is derived from an EMBL/GenBank/DDBJ whole genome shotgun (WGS) entry which is preliminary data.</text>
</comment>
<reference evidence="4 5" key="1">
    <citation type="journal article" date="2018" name="Arch. Microbiol.">
        <title>New insights into the metabolic potential of the phototrophic purple bacterium Rhodopila globiformis DSM 161(T) from its draft genome sequence and evidence for a vanadium-dependent nitrogenase.</title>
        <authorList>
            <person name="Imhoff J.F."/>
            <person name="Rahn T."/>
            <person name="Kunzel S."/>
            <person name="Neulinger S.C."/>
        </authorList>
    </citation>
    <scope>NUCLEOTIDE SEQUENCE [LARGE SCALE GENOMIC DNA]</scope>
    <source>
        <strain evidence="4 5">DSM 161</strain>
    </source>
</reference>
<dbReference type="AlphaFoldDB" id="A0A2S6NND8"/>
<dbReference type="InterPro" id="IPR030829">
    <property type="entry name" value="SoxH-rel_PQQ_2"/>
</dbReference>
<feature type="signal peptide" evidence="2">
    <location>
        <begin position="1"/>
        <end position="38"/>
    </location>
</feature>
<dbReference type="Proteomes" id="UP000239724">
    <property type="component" value="Unassembled WGS sequence"/>
</dbReference>
<feature type="domain" description="Metallo-beta-lactamase" evidence="3">
    <location>
        <begin position="70"/>
        <end position="254"/>
    </location>
</feature>
<evidence type="ECO:0000313" key="5">
    <source>
        <dbReference type="Proteomes" id="UP000239724"/>
    </source>
</evidence>
<dbReference type="OrthoDB" id="420651at2"/>
<dbReference type="CDD" id="cd16282">
    <property type="entry name" value="metallo-hydrolase-like_MBL-fold"/>
    <property type="match status" value="1"/>
</dbReference>
<evidence type="ECO:0000313" key="4">
    <source>
        <dbReference type="EMBL" id="PPQ38640.1"/>
    </source>
</evidence>
<accession>A0A2S6NND8</accession>
<dbReference type="InterPro" id="IPR001279">
    <property type="entry name" value="Metallo-B-lactamas"/>
</dbReference>
<dbReference type="PANTHER" id="PTHR42951:SF4">
    <property type="entry name" value="ACYL-COENZYME A THIOESTERASE MBLAC2"/>
    <property type="match status" value="1"/>
</dbReference>
<dbReference type="PANTHER" id="PTHR42951">
    <property type="entry name" value="METALLO-BETA-LACTAMASE DOMAIN-CONTAINING"/>
    <property type="match status" value="1"/>
</dbReference>
<evidence type="ECO:0000256" key="1">
    <source>
        <dbReference type="ARBA" id="ARBA00005250"/>
    </source>
</evidence>
<gene>
    <name evidence="4" type="ORF">CCS01_01990</name>
</gene>
<organism evidence="4 5">
    <name type="scientific">Rhodopila globiformis</name>
    <name type="common">Rhodopseudomonas globiformis</name>
    <dbReference type="NCBI Taxonomy" id="1071"/>
    <lineage>
        <taxon>Bacteria</taxon>
        <taxon>Pseudomonadati</taxon>
        <taxon>Pseudomonadota</taxon>
        <taxon>Alphaproteobacteria</taxon>
        <taxon>Acetobacterales</taxon>
        <taxon>Acetobacteraceae</taxon>
        <taxon>Rhodopila</taxon>
    </lineage>
</organism>
<dbReference type="SUPFAM" id="SSF56281">
    <property type="entry name" value="Metallo-hydrolase/oxidoreductase"/>
    <property type="match status" value="1"/>
</dbReference>
<sequence>MICCLATVLLKCILYQRGRAAFAVVVTLALAGCLPARAQDTRLTIVKIADGIYVHFGNVALTTPGNAGDIANLGIVVGHDAVAVIDTGGSVAVGKALLAAVRGVTALPLRYVINTHEHPDHVFGNAALAGPGVTFVGHHNLPASLRAHGPFYLHSFRPALGDAAIGQVRLIPPALLVDGSKELDLGGRKLLLTAWPPAHSDCDLTVLDEQAHFLFAGDLVFLDHVPVIDGSLNGWLSLLPRLAALPADRVLPGHGQRIAPWPQALDDERRYLLSIQADARRMIAAGTPLAEAVPFIGRSERGRWQLFDDYNPRNATAAFSELEWE</sequence>
<comment type="similarity">
    <text evidence="1">Belongs to the metallo-beta-lactamase superfamily. Class-B beta-lactamase family.</text>
</comment>
<dbReference type="SMART" id="SM00849">
    <property type="entry name" value="Lactamase_B"/>
    <property type="match status" value="1"/>
</dbReference>
<keyword evidence="5" id="KW-1185">Reference proteome</keyword>
<dbReference type="GO" id="GO:0016787">
    <property type="term" value="F:hydrolase activity"/>
    <property type="evidence" value="ECO:0007669"/>
    <property type="project" value="UniProtKB-KW"/>
</dbReference>
<name>A0A2S6NND8_RHOGL</name>
<proteinExistence type="inferred from homology"/>
<evidence type="ECO:0000259" key="3">
    <source>
        <dbReference type="SMART" id="SM00849"/>
    </source>
</evidence>
<dbReference type="InterPro" id="IPR036866">
    <property type="entry name" value="RibonucZ/Hydroxyglut_hydro"/>
</dbReference>
<dbReference type="NCBIfam" id="TIGR04559">
    <property type="entry name" value="SoxH_rel_PQQ_2"/>
    <property type="match status" value="1"/>
</dbReference>
<dbReference type="GO" id="GO:0017001">
    <property type="term" value="P:antibiotic catabolic process"/>
    <property type="evidence" value="ECO:0007669"/>
    <property type="project" value="UniProtKB-ARBA"/>
</dbReference>
<dbReference type="InterPro" id="IPR050855">
    <property type="entry name" value="NDM-1-like"/>
</dbReference>
<keyword evidence="4" id="KW-0378">Hydrolase</keyword>
<dbReference type="EMBL" id="NHRY01000038">
    <property type="protein sequence ID" value="PPQ38640.1"/>
    <property type="molecule type" value="Genomic_DNA"/>
</dbReference>
<dbReference type="Pfam" id="PF00753">
    <property type="entry name" value="Lactamase_B"/>
    <property type="match status" value="1"/>
</dbReference>
<evidence type="ECO:0000256" key="2">
    <source>
        <dbReference type="SAM" id="SignalP"/>
    </source>
</evidence>
<protein>
    <submittedName>
        <fullName evidence="4">MBL fold metallo-hydrolase</fullName>
    </submittedName>
</protein>
<keyword evidence="2" id="KW-0732">Signal</keyword>
<dbReference type="Gene3D" id="3.60.15.10">
    <property type="entry name" value="Ribonuclease Z/Hydroxyacylglutathione hydrolase-like"/>
    <property type="match status" value="1"/>
</dbReference>